<dbReference type="EMBL" id="MCGI01000001">
    <property type="protein sequence ID" value="ODM12751.1"/>
    <property type="molecule type" value="Genomic_DNA"/>
</dbReference>
<feature type="transmembrane region" description="Helical" evidence="1">
    <location>
        <begin position="123"/>
        <end position="147"/>
    </location>
</feature>
<comment type="caution">
    <text evidence="3">The sequence shown here is derived from an EMBL/GenBank/DDBJ whole genome shotgun (WGS) entry which is preliminary data.</text>
</comment>
<keyword evidence="3" id="KW-0378">Hydrolase</keyword>
<dbReference type="InterPro" id="IPR003675">
    <property type="entry name" value="Rce1/LyrA-like_dom"/>
</dbReference>
<feature type="transmembrane region" description="Helical" evidence="1">
    <location>
        <begin position="183"/>
        <end position="201"/>
    </location>
</feature>
<feature type="domain" description="CAAX prenyl protease 2/Lysostaphin resistance protein A-like" evidence="2">
    <location>
        <begin position="92"/>
        <end position="192"/>
    </location>
</feature>
<feature type="transmembrane region" description="Helical" evidence="1">
    <location>
        <begin position="6"/>
        <end position="27"/>
    </location>
</feature>
<dbReference type="GeneID" id="93299051"/>
<gene>
    <name evidence="3" type="ORF">BEH84_00466</name>
</gene>
<evidence type="ECO:0000256" key="1">
    <source>
        <dbReference type="SAM" id="Phobius"/>
    </source>
</evidence>
<dbReference type="AlphaFoldDB" id="A0A1E3AW41"/>
<keyword evidence="3" id="KW-0645">Protease</keyword>
<keyword evidence="1" id="KW-0812">Transmembrane</keyword>
<dbReference type="GO" id="GO:0080120">
    <property type="term" value="P:CAAX-box protein maturation"/>
    <property type="evidence" value="ECO:0007669"/>
    <property type="project" value="UniProtKB-ARBA"/>
</dbReference>
<evidence type="ECO:0000259" key="2">
    <source>
        <dbReference type="Pfam" id="PF02517"/>
    </source>
</evidence>
<dbReference type="Proteomes" id="UP000095003">
    <property type="component" value="Unassembled WGS sequence"/>
</dbReference>
<accession>A0A1E3AW41</accession>
<dbReference type="GO" id="GO:0004175">
    <property type="term" value="F:endopeptidase activity"/>
    <property type="evidence" value="ECO:0007669"/>
    <property type="project" value="UniProtKB-ARBA"/>
</dbReference>
<sequence>MDMVSMFFNVISQVLMFSLIPFIWWLVTARRKENFFSWIGLKGVRGSWLAVGGCILFFFVLCVVSQVWWIPHLLPANATVQSSYAGMGWSAFPSAFLFGMIQTGLSEEILFRGFIGKRLIAKFGFAVGNVVQGLLFGALHGVMFFFVTTPLKALVITLITGFSGWLLGWLTEKGSGGSIVPGWMAHGVGNLVLSMVQAFGWL</sequence>
<evidence type="ECO:0000313" key="3">
    <source>
        <dbReference type="EMBL" id="ODM12751.1"/>
    </source>
</evidence>
<dbReference type="GO" id="GO:0006508">
    <property type="term" value="P:proteolysis"/>
    <property type="evidence" value="ECO:0007669"/>
    <property type="project" value="UniProtKB-KW"/>
</dbReference>
<proteinExistence type="predicted"/>
<dbReference type="Pfam" id="PF02517">
    <property type="entry name" value="Rce1-like"/>
    <property type="match status" value="1"/>
</dbReference>
<protein>
    <submittedName>
        <fullName evidence="3">CAAX amino terminal protease self-immunity</fullName>
    </submittedName>
</protein>
<dbReference type="RefSeq" id="WP_069155595.1">
    <property type="nucleotide sequence ID" value="NZ_JBKXXQ010000031.1"/>
</dbReference>
<name>A0A1E3AW41_9FIRM</name>
<reference evidence="3 4" key="1">
    <citation type="submission" date="2016-07" db="EMBL/GenBank/DDBJ databases">
        <title>Characterization of isolates of Eisenbergiella tayi derived from blood cultures, using whole genome sequencing.</title>
        <authorList>
            <person name="Burdz T."/>
            <person name="Wiebe D."/>
            <person name="Huynh C."/>
            <person name="Bernard K."/>
        </authorList>
    </citation>
    <scope>NUCLEOTIDE SEQUENCE [LARGE SCALE GENOMIC DNA]</scope>
    <source>
        <strain evidence="3 4">NML 120489</strain>
    </source>
</reference>
<keyword evidence="1" id="KW-1133">Transmembrane helix</keyword>
<feature type="transmembrane region" description="Helical" evidence="1">
    <location>
        <begin position="89"/>
        <end position="111"/>
    </location>
</feature>
<keyword evidence="1" id="KW-0472">Membrane</keyword>
<feature type="transmembrane region" description="Helical" evidence="1">
    <location>
        <begin position="48"/>
        <end position="69"/>
    </location>
</feature>
<dbReference type="PATRIC" id="fig|1432052.3.peg.504"/>
<feature type="transmembrane region" description="Helical" evidence="1">
    <location>
        <begin position="153"/>
        <end position="171"/>
    </location>
</feature>
<organism evidence="3 4">
    <name type="scientific">Eisenbergiella tayi</name>
    <dbReference type="NCBI Taxonomy" id="1432052"/>
    <lineage>
        <taxon>Bacteria</taxon>
        <taxon>Bacillati</taxon>
        <taxon>Bacillota</taxon>
        <taxon>Clostridia</taxon>
        <taxon>Lachnospirales</taxon>
        <taxon>Lachnospiraceae</taxon>
        <taxon>Eisenbergiella</taxon>
    </lineage>
</organism>
<evidence type="ECO:0000313" key="4">
    <source>
        <dbReference type="Proteomes" id="UP000095003"/>
    </source>
</evidence>